<keyword evidence="1 3" id="KW-0479">Metal-binding</keyword>
<dbReference type="EMBL" id="DF967972">
    <property type="protein sequence ID" value="GAP14645.1"/>
    <property type="molecule type" value="Genomic_DNA"/>
</dbReference>
<organism evidence="4">
    <name type="scientific">Longilinea arvoryzae</name>
    <dbReference type="NCBI Taxonomy" id="360412"/>
    <lineage>
        <taxon>Bacteria</taxon>
        <taxon>Bacillati</taxon>
        <taxon>Chloroflexota</taxon>
        <taxon>Anaerolineae</taxon>
        <taxon>Anaerolineales</taxon>
        <taxon>Anaerolineaceae</taxon>
        <taxon>Longilinea</taxon>
    </lineage>
</organism>
<dbReference type="FunFam" id="3.20.20.140:FF:000005">
    <property type="entry name" value="TatD family hydrolase"/>
    <property type="match status" value="1"/>
</dbReference>
<feature type="binding site" evidence="3">
    <location>
        <position position="131"/>
    </location>
    <ligand>
        <name>a divalent metal cation</name>
        <dbReference type="ChEBI" id="CHEBI:60240"/>
        <label>2</label>
    </ligand>
</feature>
<dbReference type="SUPFAM" id="SSF51556">
    <property type="entry name" value="Metallo-dependent hydrolases"/>
    <property type="match status" value="1"/>
</dbReference>
<dbReference type="InterPro" id="IPR018228">
    <property type="entry name" value="DNase_TatD-rel_CS"/>
</dbReference>
<dbReference type="InterPro" id="IPR015991">
    <property type="entry name" value="TatD/YcfH-like"/>
</dbReference>
<evidence type="ECO:0000256" key="2">
    <source>
        <dbReference type="ARBA" id="ARBA00022801"/>
    </source>
</evidence>
<dbReference type="GO" id="GO:0016788">
    <property type="term" value="F:hydrolase activity, acting on ester bonds"/>
    <property type="evidence" value="ECO:0007669"/>
    <property type="project" value="InterPro"/>
</dbReference>
<dbReference type="OrthoDB" id="9810005at2"/>
<proteinExistence type="predicted"/>
<feature type="binding site" evidence="3">
    <location>
        <position position="8"/>
    </location>
    <ligand>
        <name>a divalent metal cation</name>
        <dbReference type="ChEBI" id="CHEBI:60240"/>
        <label>1</label>
    </ligand>
</feature>
<dbReference type="NCBIfam" id="TIGR00010">
    <property type="entry name" value="YchF/TatD family DNA exonuclease"/>
    <property type="match status" value="1"/>
</dbReference>
<dbReference type="PANTHER" id="PTHR46124:SF2">
    <property type="entry name" value="D-AMINOACYL-TRNA DEACYLASE"/>
    <property type="match status" value="1"/>
</dbReference>
<dbReference type="STRING" id="360412.LARV_02419"/>
<sequence>MVGLSDTHCHLNLKTAFQEDFDAVLSRAWEAGLDRILVPGIELESSRLAVQLAESDERIFAAVGVHPNDATSWDASTLHEISLLAHHPKVVAVGEIGLDYYRDHAPRELQIEILKQQLDLAASLQLPVIVHNRDSMQDLWPILAEWHQGLVQSGNPLQARPGVLHAFGEDLPTASMLVDQSFLLGIGGPLTFKNALDRQTVVSGLPLSSILLETDSPFLAPQPHRGRRNEPAYVALVAEKIASLKNLTVSQVVEITSSNANRLFEWRHHS</sequence>
<dbReference type="Pfam" id="PF01026">
    <property type="entry name" value="TatD_DNase"/>
    <property type="match status" value="1"/>
</dbReference>
<evidence type="ECO:0000256" key="3">
    <source>
        <dbReference type="PIRSR" id="PIRSR005902-1"/>
    </source>
</evidence>
<dbReference type="CDD" id="cd01310">
    <property type="entry name" value="TatD_DNAse"/>
    <property type="match status" value="1"/>
</dbReference>
<dbReference type="Gene3D" id="3.20.20.140">
    <property type="entry name" value="Metal-dependent hydrolases"/>
    <property type="match status" value="1"/>
</dbReference>
<dbReference type="PROSITE" id="PS01091">
    <property type="entry name" value="TATD_3"/>
    <property type="match status" value="1"/>
</dbReference>
<dbReference type="InterPro" id="IPR001130">
    <property type="entry name" value="TatD-like"/>
</dbReference>
<dbReference type="AlphaFoldDB" id="A0A0S7BLK1"/>
<feature type="binding site" evidence="3">
    <location>
        <position position="215"/>
    </location>
    <ligand>
        <name>a divalent metal cation</name>
        <dbReference type="ChEBI" id="CHEBI:60240"/>
        <label>1</label>
    </ligand>
</feature>
<dbReference type="InterPro" id="IPR032466">
    <property type="entry name" value="Metal_Hydrolase"/>
</dbReference>
<evidence type="ECO:0000313" key="4">
    <source>
        <dbReference type="EMBL" id="GAP14645.1"/>
    </source>
</evidence>
<accession>A0A0S7BLK1</accession>
<dbReference type="Proteomes" id="UP000055060">
    <property type="component" value="Unassembled WGS sequence"/>
</dbReference>
<name>A0A0S7BLK1_9CHLR</name>
<dbReference type="PANTHER" id="PTHR46124">
    <property type="entry name" value="D-AMINOACYL-TRNA DEACYLASE"/>
    <property type="match status" value="1"/>
</dbReference>
<protein>
    <submittedName>
        <fullName evidence="4">Hydrolase, TatD family</fullName>
    </submittedName>
</protein>
<keyword evidence="5" id="KW-1185">Reference proteome</keyword>
<dbReference type="GO" id="GO:0005829">
    <property type="term" value="C:cytosol"/>
    <property type="evidence" value="ECO:0007669"/>
    <property type="project" value="TreeGrafter"/>
</dbReference>
<feature type="binding site" evidence="3">
    <location>
        <position position="10"/>
    </location>
    <ligand>
        <name>a divalent metal cation</name>
        <dbReference type="ChEBI" id="CHEBI:60240"/>
        <label>1</label>
    </ligand>
</feature>
<evidence type="ECO:0000313" key="5">
    <source>
        <dbReference type="Proteomes" id="UP000055060"/>
    </source>
</evidence>
<reference evidence="4" key="1">
    <citation type="submission" date="2015-07" db="EMBL/GenBank/DDBJ databases">
        <title>Draft Genome Sequences of Anaerolinea thermolimosa IMO-1, Bellilinea caldifistulae GOMI-1, Leptolinea tardivitalis YMTK-2, Levilinea saccharolytica KIBI-1,Longilinea arvoryzae KOME-1, Previously Described as Members of the Anaerolineaceae (Chloroflexi).</title>
        <authorList>
            <person name="Sekiguchi Y."/>
            <person name="Ohashi A."/>
            <person name="Matsuura N."/>
            <person name="Tourlousse M.D."/>
        </authorList>
    </citation>
    <scope>NUCLEOTIDE SEQUENCE [LARGE SCALE GENOMIC DNA]</scope>
    <source>
        <strain evidence="4">KOME-1</strain>
    </source>
</reference>
<dbReference type="GO" id="GO:0004536">
    <property type="term" value="F:DNA nuclease activity"/>
    <property type="evidence" value="ECO:0007669"/>
    <property type="project" value="InterPro"/>
</dbReference>
<dbReference type="RefSeq" id="WP_075073885.1">
    <property type="nucleotide sequence ID" value="NZ_DF967972.1"/>
</dbReference>
<evidence type="ECO:0000256" key="1">
    <source>
        <dbReference type="ARBA" id="ARBA00022723"/>
    </source>
</evidence>
<dbReference type="GO" id="GO:0046872">
    <property type="term" value="F:metal ion binding"/>
    <property type="evidence" value="ECO:0007669"/>
    <property type="project" value="UniProtKB-KW"/>
</dbReference>
<dbReference type="PIRSF" id="PIRSF005902">
    <property type="entry name" value="DNase_TatD"/>
    <property type="match status" value="1"/>
</dbReference>
<feature type="binding site" evidence="3">
    <location>
        <position position="95"/>
    </location>
    <ligand>
        <name>a divalent metal cation</name>
        <dbReference type="ChEBI" id="CHEBI:60240"/>
        <label>1</label>
    </ligand>
</feature>
<feature type="binding site" evidence="3">
    <location>
        <position position="165"/>
    </location>
    <ligand>
        <name>a divalent metal cation</name>
        <dbReference type="ChEBI" id="CHEBI:60240"/>
        <label>2</label>
    </ligand>
</feature>
<keyword evidence="2 4" id="KW-0378">Hydrolase</keyword>
<gene>
    <name evidence="4" type="ORF">LARV_02419</name>
</gene>